<feature type="compositionally biased region" description="Acidic residues" evidence="13">
    <location>
        <begin position="471"/>
        <end position="494"/>
    </location>
</feature>
<dbReference type="InterPro" id="IPR000719">
    <property type="entry name" value="Prot_kinase_dom"/>
</dbReference>
<feature type="binding site" evidence="11">
    <location>
        <position position="547"/>
    </location>
    <ligand>
        <name>Zn(2+)</name>
        <dbReference type="ChEBI" id="CHEBI:29105"/>
        <label>2</label>
    </ligand>
</feature>
<dbReference type="SMART" id="SM00249">
    <property type="entry name" value="PHD"/>
    <property type="match status" value="1"/>
</dbReference>
<dbReference type="PROSITE" id="PS50016">
    <property type="entry name" value="ZF_PHD_2"/>
    <property type="match status" value="1"/>
</dbReference>
<keyword evidence="3" id="KW-0341">Growth regulation</keyword>
<comment type="subcellular location">
    <subcellularLocation>
        <location evidence="1">Nucleus</location>
    </subcellularLocation>
</comment>
<feature type="site" description="Histone H3K4me3 binding" evidence="10">
    <location>
        <position position="505"/>
    </location>
</feature>
<feature type="binding site" evidence="11">
    <location>
        <position position="519"/>
    </location>
    <ligand>
        <name>Zn(2+)</name>
        <dbReference type="ChEBI" id="CHEBI:29105"/>
        <label>2</label>
    </ligand>
</feature>
<feature type="site" description="Histone H3K4me3 binding" evidence="10">
    <location>
        <position position="520"/>
    </location>
</feature>
<dbReference type="Proteomes" id="UP000230605">
    <property type="component" value="Chromosome 1"/>
</dbReference>
<dbReference type="InterPro" id="IPR019786">
    <property type="entry name" value="Zinc_finger_PHD-type_CS"/>
</dbReference>
<feature type="compositionally biased region" description="Basic and acidic residues" evidence="13">
    <location>
        <begin position="410"/>
        <end position="422"/>
    </location>
</feature>
<evidence type="ECO:0000256" key="2">
    <source>
        <dbReference type="ARBA" id="ARBA00010210"/>
    </source>
</evidence>
<dbReference type="OrthoDB" id="4062651at2759"/>
<dbReference type="InterPro" id="IPR013083">
    <property type="entry name" value="Znf_RING/FYVE/PHD"/>
</dbReference>
<feature type="binding site" evidence="11">
    <location>
        <position position="506"/>
    </location>
    <ligand>
        <name>Zn(2+)</name>
        <dbReference type="ChEBI" id="CHEBI:29105"/>
        <label>1</label>
    </ligand>
</feature>
<feature type="domain" description="PHD-type" evidence="14">
    <location>
        <begin position="503"/>
        <end position="553"/>
    </location>
</feature>
<reference evidence="15 16" key="1">
    <citation type="submission" date="2015-10" db="EMBL/GenBank/DDBJ databases">
        <title>The cercosporin biosynthetic gene cluster was horizontally transferred to several fungal lineages and shown to be expanded in Cercospora beticola based on microsynteny with recipient genomes.</title>
        <authorList>
            <person name="De Jonge R."/>
            <person name="Ebert M.K."/>
            <person name="Suttle J.C."/>
            <person name="Jurick Ii W.M."/>
            <person name="Secor G.A."/>
            <person name="Thomma B.P."/>
            <person name="Van De Peer Y."/>
            <person name="Bolton M.D."/>
        </authorList>
    </citation>
    <scope>NUCLEOTIDE SEQUENCE [LARGE SCALE GENOMIC DNA]</scope>
    <source>
        <strain evidence="15 16">09-40</strain>
    </source>
</reference>
<evidence type="ECO:0000256" key="6">
    <source>
        <dbReference type="ARBA" id="ARBA00022833"/>
    </source>
</evidence>
<dbReference type="GO" id="GO:0004672">
    <property type="term" value="F:protein kinase activity"/>
    <property type="evidence" value="ECO:0007669"/>
    <property type="project" value="InterPro"/>
</dbReference>
<dbReference type="Gene3D" id="1.10.510.10">
    <property type="entry name" value="Transferase(Phosphotransferase) domain 1"/>
    <property type="match status" value="1"/>
</dbReference>
<proteinExistence type="inferred from homology"/>
<protein>
    <submittedName>
        <fullName evidence="15">Chromatin modification-related protein</fullName>
    </submittedName>
</protein>
<dbReference type="GO" id="GO:0005524">
    <property type="term" value="F:ATP binding"/>
    <property type="evidence" value="ECO:0007669"/>
    <property type="project" value="InterPro"/>
</dbReference>
<dbReference type="InterPro" id="IPR001965">
    <property type="entry name" value="Znf_PHD"/>
</dbReference>
<keyword evidence="5 12" id="KW-0863">Zinc-finger</keyword>
<feature type="binding site" evidence="11">
    <location>
        <position position="508"/>
    </location>
    <ligand>
        <name>Zn(2+)</name>
        <dbReference type="ChEBI" id="CHEBI:29105"/>
        <label>1</label>
    </ligand>
</feature>
<dbReference type="InterPro" id="IPR028651">
    <property type="entry name" value="ING_fam"/>
</dbReference>
<feature type="binding site" evidence="11">
    <location>
        <position position="550"/>
    </location>
    <ligand>
        <name>Zn(2+)</name>
        <dbReference type="ChEBI" id="CHEBI:29105"/>
        <label>2</label>
    </ligand>
</feature>
<dbReference type="EMBL" id="LKMD01000100">
    <property type="protein sequence ID" value="PIB01224.1"/>
    <property type="molecule type" value="Genomic_DNA"/>
</dbReference>
<organism evidence="15 16">
    <name type="scientific">Cercospora beticola</name>
    <name type="common">Sugarbeet leaf spot fungus</name>
    <dbReference type="NCBI Taxonomy" id="122368"/>
    <lineage>
        <taxon>Eukaryota</taxon>
        <taxon>Fungi</taxon>
        <taxon>Dikarya</taxon>
        <taxon>Ascomycota</taxon>
        <taxon>Pezizomycotina</taxon>
        <taxon>Dothideomycetes</taxon>
        <taxon>Dothideomycetidae</taxon>
        <taxon>Mycosphaerellales</taxon>
        <taxon>Mycosphaerellaceae</taxon>
        <taxon>Cercospora</taxon>
    </lineage>
</organism>
<dbReference type="CDD" id="cd15505">
    <property type="entry name" value="PHD_ING"/>
    <property type="match status" value="1"/>
</dbReference>
<keyword evidence="4 11" id="KW-0479">Metal-binding</keyword>
<feature type="binding site" evidence="11">
    <location>
        <position position="524"/>
    </location>
    <ligand>
        <name>Zn(2+)</name>
        <dbReference type="ChEBI" id="CHEBI:29105"/>
        <label>2</label>
    </ligand>
</feature>
<dbReference type="AlphaFoldDB" id="A0A2G5I9N2"/>
<dbReference type="GO" id="GO:0005634">
    <property type="term" value="C:nucleus"/>
    <property type="evidence" value="ECO:0007669"/>
    <property type="project" value="UniProtKB-SubCell"/>
</dbReference>
<accession>A0A2G5I9N2</accession>
<keyword evidence="7" id="KW-0805">Transcription regulation</keyword>
<dbReference type="SUPFAM" id="SSF57903">
    <property type="entry name" value="FYVE/PHD zinc finger"/>
    <property type="match status" value="1"/>
</dbReference>
<feature type="compositionally biased region" description="Acidic residues" evidence="13">
    <location>
        <begin position="398"/>
        <end position="409"/>
    </location>
</feature>
<dbReference type="PANTHER" id="PTHR10333">
    <property type="entry name" value="INHIBITOR OF GROWTH PROTEIN"/>
    <property type="match status" value="1"/>
</dbReference>
<evidence type="ECO:0000256" key="12">
    <source>
        <dbReference type="PROSITE-ProRule" id="PRU00146"/>
    </source>
</evidence>
<name>A0A2G5I9N2_CERBT</name>
<evidence type="ECO:0000256" key="9">
    <source>
        <dbReference type="ARBA" id="ARBA00023242"/>
    </source>
</evidence>
<evidence type="ECO:0000256" key="10">
    <source>
        <dbReference type="PIRSR" id="PIRSR628651-50"/>
    </source>
</evidence>
<evidence type="ECO:0000256" key="7">
    <source>
        <dbReference type="ARBA" id="ARBA00023015"/>
    </source>
</evidence>
<dbReference type="PROSITE" id="PS01359">
    <property type="entry name" value="ZF_PHD_1"/>
    <property type="match status" value="1"/>
</dbReference>
<keyword evidence="8" id="KW-0804">Transcription</keyword>
<feature type="site" description="Histone H3K4me3 binding" evidence="10">
    <location>
        <position position="528"/>
    </location>
</feature>
<dbReference type="InterPro" id="IPR011009">
    <property type="entry name" value="Kinase-like_dom_sf"/>
</dbReference>
<dbReference type="GO" id="GO:0008270">
    <property type="term" value="F:zinc ion binding"/>
    <property type="evidence" value="ECO:0007669"/>
    <property type="project" value="UniProtKB-KW"/>
</dbReference>
<dbReference type="GO" id="GO:0000785">
    <property type="term" value="C:chromatin"/>
    <property type="evidence" value="ECO:0007669"/>
    <property type="project" value="UniProtKB-ARBA"/>
</dbReference>
<evidence type="ECO:0000256" key="5">
    <source>
        <dbReference type="ARBA" id="ARBA00022771"/>
    </source>
</evidence>
<evidence type="ECO:0000313" key="16">
    <source>
        <dbReference type="Proteomes" id="UP000230605"/>
    </source>
</evidence>
<dbReference type="InterPro" id="IPR019787">
    <property type="entry name" value="Znf_PHD-finger"/>
</dbReference>
<gene>
    <name evidence="15" type="ORF">CB0940_00823</name>
</gene>
<evidence type="ECO:0000256" key="13">
    <source>
        <dbReference type="SAM" id="MobiDB-lite"/>
    </source>
</evidence>
<evidence type="ECO:0000256" key="11">
    <source>
        <dbReference type="PIRSR" id="PIRSR628651-51"/>
    </source>
</evidence>
<feature type="region of interest" description="Disordered" evidence="13">
    <location>
        <begin position="81"/>
        <end position="118"/>
    </location>
</feature>
<keyword evidence="6 11" id="KW-0862">Zinc</keyword>
<keyword evidence="9" id="KW-0539">Nucleus</keyword>
<dbReference type="Gene3D" id="3.30.40.10">
    <property type="entry name" value="Zinc/RING finger domain, C3HC4 (zinc finger)"/>
    <property type="match status" value="1"/>
</dbReference>
<feature type="region of interest" description="Disordered" evidence="13">
    <location>
        <begin position="384"/>
        <end position="504"/>
    </location>
</feature>
<dbReference type="Pfam" id="PF00069">
    <property type="entry name" value="Pkinase"/>
    <property type="match status" value="1"/>
</dbReference>
<feature type="compositionally biased region" description="Basic and acidic residues" evidence="13">
    <location>
        <begin position="439"/>
        <end position="466"/>
    </location>
</feature>
<feature type="site" description="Histone H3K4me3 binding" evidence="10">
    <location>
        <position position="516"/>
    </location>
</feature>
<feature type="binding site" evidence="11">
    <location>
        <position position="530"/>
    </location>
    <ligand>
        <name>Zn(2+)</name>
        <dbReference type="ChEBI" id="CHEBI:29105"/>
        <label>1</label>
    </ligand>
</feature>
<comment type="similarity">
    <text evidence="2">Belongs to the ING family.</text>
</comment>
<evidence type="ECO:0000259" key="14">
    <source>
        <dbReference type="PROSITE" id="PS50016"/>
    </source>
</evidence>
<feature type="binding site" evidence="11">
    <location>
        <position position="533"/>
    </location>
    <ligand>
        <name>Zn(2+)</name>
        <dbReference type="ChEBI" id="CHEBI:29105"/>
        <label>1</label>
    </ligand>
</feature>
<dbReference type="SUPFAM" id="SSF56112">
    <property type="entry name" value="Protein kinase-like (PK-like)"/>
    <property type="match status" value="1"/>
</dbReference>
<evidence type="ECO:0000256" key="3">
    <source>
        <dbReference type="ARBA" id="ARBA00022604"/>
    </source>
</evidence>
<comment type="caution">
    <text evidence="15">The sequence shown here is derived from an EMBL/GenBank/DDBJ whole genome shotgun (WGS) entry which is preliminary data.</text>
</comment>
<evidence type="ECO:0000256" key="8">
    <source>
        <dbReference type="ARBA" id="ARBA00023163"/>
    </source>
</evidence>
<sequence length="566" mass="64544">MVKLPEHHVLNYFYDNDGGCALTTLVHHERYHVIVDPKDLKDRSKAGKKIRERYQRLLQQVQAEASGEDATHQTAPLFVQEDEDEEDASDDKDSGVDVSSRSASTDASEDENEHDVGPPEALQRWMLRPLASTFKSNAPKQKAAKKHRTVQEWFHCPTHYYHLTISSGKLSAVEDSASESLTKRTDQLIPTINLPKYIQKLNVPSFAASEITVIDEAEGPAETPIHPTLVEHDGKRYFLKAVDNAQPGPTKREIQIMKKLEAEGLQNELRVPLLRGLVHFDDDNSKSKMMGFLMDCIEDATPLTKMLSTEVPEDKRNSWAQESARMVDLLHQHDIIWGDSKGDNFMVDKNDDLWIIDFGGSYTEGWVDPELKDSEEGDNQGVRRLVNGLRDPENNTVGDDDEECNNESEEVAKMQHQDEHPHSLKRKHKKSEEEEQEEANDRAAKQQKRSGDKVDEDKIPFEEGKTVESNVADDDNEDIEMEEGDDAEEEDDGAQESTQEQKTTYCYCNGPDSGRMLACDGEQCKKEWFHFECLGFEEAPESKKWYCDDCLIVEEWKSMHFNVDRN</sequence>
<evidence type="ECO:0000313" key="15">
    <source>
        <dbReference type="EMBL" id="PIB01224.1"/>
    </source>
</evidence>
<evidence type="ECO:0000256" key="4">
    <source>
        <dbReference type="ARBA" id="ARBA00022723"/>
    </source>
</evidence>
<dbReference type="InterPro" id="IPR011011">
    <property type="entry name" value="Znf_FYVE_PHD"/>
</dbReference>
<evidence type="ECO:0000256" key="1">
    <source>
        <dbReference type="ARBA" id="ARBA00004123"/>
    </source>
</evidence>
<dbReference type="PANTHER" id="PTHR10333:SF103">
    <property type="entry name" value="INHIBITOR OF GROWTH PROTEIN 3"/>
    <property type="match status" value="1"/>
</dbReference>
<feature type="compositionally biased region" description="Acidic residues" evidence="13">
    <location>
        <begin position="81"/>
        <end position="90"/>
    </location>
</feature>